<dbReference type="InterPro" id="IPR013427">
    <property type="entry name" value="Haem-bd_dom_put"/>
</dbReference>
<organism evidence="7 8">
    <name type="scientific">Rosistilla ulvae</name>
    <dbReference type="NCBI Taxonomy" id="1930277"/>
    <lineage>
        <taxon>Bacteria</taxon>
        <taxon>Pseudomonadati</taxon>
        <taxon>Planctomycetota</taxon>
        <taxon>Planctomycetia</taxon>
        <taxon>Pirellulales</taxon>
        <taxon>Pirellulaceae</taxon>
        <taxon>Rosistilla</taxon>
    </lineage>
</organism>
<dbReference type="PROSITE" id="PS51007">
    <property type="entry name" value="CYTC"/>
    <property type="match status" value="1"/>
</dbReference>
<dbReference type="GO" id="GO:0046872">
    <property type="term" value="F:metal ion binding"/>
    <property type="evidence" value="ECO:0007669"/>
    <property type="project" value="UniProtKB-KW"/>
</dbReference>
<dbReference type="Proteomes" id="UP000319557">
    <property type="component" value="Chromosome"/>
</dbReference>
<evidence type="ECO:0000313" key="8">
    <source>
        <dbReference type="Proteomes" id="UP000319557"/>
    </source>
</evidence>
<dbReference type="Pfam" id="PF23500">
    <property type="entry name" value="DUF7133"/>
    <property type="match status" value="1"/>
</dbReference>
<dbReference type="NCBIfam" id="TIGR02604">
    <property type="entry name" value="Piru_Ver_Nterm"/>
    <property type="match status" value="1"/>
</dbReference>
<dbReference type="NCBIfam" id="TIGR02603">
    <property type="entry name" value="CxxCH_TIGR02603"/>
    <property type="match status" value="1"/>
</dbReference>
<dbReference type="OrthoDB" id="230287at2"/>
<name>A0A517M0J2_9BACT</name>
<feature type="signal peptide" evidence="5">
    <location>
        <begin position="1"/>
        <end position="22"/>
    </location>
</feature>
<gene>
    <name evidence="7" type="ORF">EC9_25840</name>
</gene>
<dbReference type="PANTHER" id="PTHR33546:SF1">
    <property type="entry name" value="LARGE, MULTIFUNCTIONAL SECRETED PROTEIN"/>
    <property type="match status" value="1"/>
</dbReference>
<evidence type="ECO:0000256" key="2">
    <source>
        <dbReference type="ARBA" id="ARBA00022723"/>
    </source>
</evidence>
<dbReference type="AlphaFoldDB" id="A0A517M0J2"/>
<evidence type="ECO:0000259" key="6">
    <source>
        <dbReference type="PROSITE" id="PS51007"/>
    </source>
</evidence>
<dbReference type="GO" id="GO:0020037">
    <property type="term" value="F:heme binding"/>
    <property type="evidence" value="ECO:0007669"/>
    <property type="project" value="InterPro"/>
</dbReference>
<keyword evidence="5" id="KW-0732">Signal</keyword>
<keyword evidence="8" id="KW-1185">Reference proteome</keyword>
<dbReference type="Pfam" id="PF00034">
    <property type="entry name" value="Cytochrom_C"/>
    <property type="match status" value="1"/>
</dbReference>
<protein>
    <submittedName>
        <fullName evidence="7">Cytochrome c</fullName>
    </submittedName>
</protein>
<keyword evidence="1 4" id="KW-0349">Heme</keyword>
<dbReference type="SUPFAM" id="SSF46626">
    <property type="entry name" value="Cytochrome c"/>
    <property type="match status" value="1"/>
</dbReference>
<evidence type="ECO:0000256" key="3">
    <source>
        <dbReference type="ARBA" id="ARBA00023004"/>
    </source>
</evidence>
<evidence type="ECO:0000256" key="4">
    <source>
        <dbReference type="PROSITE-ProRule" id="PRU00433"/>
    </source>
</evidence>
<sequence length="997" mass="108334" precursor="true">MSHLLKFSPLAVALLLSGTCTAQQESVRGNEPMTPQESAAQFQIHPDVQIELVACEPQVVDPVATAFDDQGRLWVVEMRDYPLGPADGQPPQSRIQLLRDRDGDGFYEHATTFANELIFPTGIQPWRGGVIVTLAGKVMFMADTDGDDVCDHRETWFEGFMQENTQLRANHPALMLNNQIHVSNGLRGGTVKSTDKRWGPAPGQPDPLPLQGKDFAFDALGGTFTGMPGNGQFGFSEDDFGNIFLCTNRNPCIHVVLNGDIIASDPWLTPRDAVHDAVIAGEASRVYSLAQAWTTSNLHAGQFTAACGVHVFGGTALPGEMLNNSFTCEPTGYLVQRQVMRPDGLTFAAKRGREGVEFLASHDAWFRPVNLNSGPDGALYVVDMYRAVIEHPQFVPVELKNRPDQQWGNDLGRIWRITSKSKPTADSNAASMDWQTADAAALVAALDHSNRWHRTTAQRLILERLSTDAAAFTTDLRETAKSAQTPAGRVRALWLLDATAKLSKSDASVAAAFQELLADVAQHDSDFRVRRQAIELLDQENPKFATAMEAALATSDPVLQAVAWRRLVLSTGKPVAVPAELLASACTDSRLRAHLMVPAVDGQCLQTPVLLSLLQQRESMGDRKIEPLSMELARRVGYYAPPAEIAKVLDATGADRLGMQIVRGLHEGVGRARKNWSKSIAIDGQVHPGFARIQAFAKSIASDENAAASSRTDALNIVRLDRSDETTEMLVALFESSAPTSVRSSAIEGLAAVGDPEFASRILSDPGRLPPALLRTCVASLLRRPEWTAKMLDALEAGTLAPAAMDLSQTNRLRNHSDKKLAARARKLMASLSADRQAVIDRYSKAIAGEGDSHAGKLIFAQQCAACHVMQGKGHVVGPDISDSRTKTPEQLLVSILNPGAAIDANYFRYTVVTIDGQVQDGLLVEETADAITLKQAEGKLTTIDREDIDQARTTSVSLMPEGFEQQINPKQMRDLIAYIKNWRYLSGAIPGVATGE</sequence>
<dbReference type="GO" id="GO:0009055">
    <property type="term" value="F:electron transfer activity"/>
    <property type="evidence" value="ECO:0007669"/>
    <property type="project" value="InterPro"/>
</dbReference>
<dbReference type="PANTHER" id="PTHR33546">
    <property type="entry name" value="LARGE, MULTIFUNCTIONAL SECRETED PROTEIN-RELATED"/>
    <property type="match status" value="1"/>
</dbReference>
<accession>A0A517M0J2</accession>
<keyword evidence="3 4" id="KW-0408">Iron</keyword>
<evidence type="ECO:0000256" key="5">
    <source>
        <dbReference type="SAM" id="SignalP"/>
    </source>
</evidence>
<feature type="domain" description="Cytochrome c" evidence="6">
    <location>
        <begin position="851"/>
        <end position="984"/>
    </location>
</feature>
<evidence type="ECO:0000256" key="1">
    <source>
        <dbReference type="ARBA" id="ARBA00022617"/>
    </source>
</evidence>
<dbReference type="InterPro" id="IPR009056">
    <property type="entry name" value="Cyt_c-like_dom"/>
</dbReference>
<dbReference type="InterPro" id="IPR013428">
    <property type="entry name" value="Membrane-bound_put_N"/>
</dbReference>
<dbReference type="InterPro" id="IPR036909">
    <property type="entry name" value="Cyt_c-like_dom_sf"/>
</dbReference>
<dbReference type="Gene3D" id="1.10.760.10">
    <property type="entry name" value="Cytochrome c-like domain"/>
    <property type="match status" value="1"/>
</dbReference>
<keyword evidence="2 4" id="KW-0479">Metal-binding</keyword>
<proteinExistence type="predicted"/>
<dbReference type="InterPro" id="IPR055557">
    <property type="entry name" value="DUF7133"/>
</dbReference>
<dbReference type="EMBL" id="CP036261">
    <property type="protein sequence ID" value="QDS88394.1"/>
    <property type="molecule type" value="Genomic_DNA"/>
</dbReference>
<evidence type="ECO:0000313" key="7">
    <source>
        <dbReference type="EMBL" id="QDS88394.1"/>
    </source>
</evidence>
<reference evidence="7 8" key="1">
    <citation type="submission" date="2019-02" db="EMBL/GenBank/DDBJ databases">
        <title>Deep-cultivation of Planctomycetes and their phenomic and genomic characterization uncovers novel biology.</title>
        <authorList>
            <person name="Wiegand S."/>
            <person name="Jogler M."/>
            <person name="Boedeker C."/>
            <person name="Pinto D."/>
            <person name="Vollmers J."/>
            <person name="Rivas-Marin E."/>
            <person name="Kohn T."/>
            <person name="Peeters S.H."/>
            <person name="Heuer A."/>
            <person name="Rast P."/>
            <person name="Oberbeckmann S."/>
            <person name="Bunk B."/>
            <person name="Jeske O."/>
            <person name="Meyerdierks A."/>
            <person name="Storesund J.E."/>
            <person name="Kallscheuer N."/>
            <person name="Luecker S."/>
            <person name="Lage O.M."/>
            <person name="Pohl T."/>
            <person name="Merkel B.J."/>
            <person name="Hornburger P."/>
            <person name="Mueller R.-W."/>
            <person name="Bruemmer F."/>
            <person name="Labrenz M."/>
            <person name="Spormann A.M."/>
            <person name="Op den Camp H."/>
            <person name="Overmann J."/>
            <person name="Amann R."/>
            <person name="Jetten M.S.M."/>
            <person name="Mascher T."/>
            <person name="Medema M.H."/>
            <person name="Devos D.P."/>
            <person name="Kaster A.-K."/>
            <person name="Ovreas L."/>
            <person name="Rohde M."/>
            <person name="Galperin M.Y."/>
            <person name="Jogler C."/>
        </authorList>
    </citation>
    <scope>NUCLEOTIDE SEQUENCE [LARGE SCALE GENOMIC DNA]</scope>
    <source>
        <strain evidence="7 8">EC9</strain>
    </source>
</reference>
<feature type="chain" id="PRO_5022138801" evidence="5">
    <location>
        <begin position="23"/>
        <end position="997"/>
    </location>
</feature>
<dbReference type="KEGG" id="ruv:EC9_25840"/>